<name>A0A417Z0W1_9MICO</name>
<dbReference type="PANTHER" id="PTHR33375">
    <property type="entry name" value="CHROMOSOME-PARTITIONING PROTEIN PARB-RELATED"/>
    <property type="match status" value="1"/>
</dbReference>
<dbReference type="InterPro" id="IPR004437">
    <property type="entry name" value="ParB/RepB/Spo0J"/>
</dbReference>
<dbReference type="Gene3D" id="3.90.1530.30">
    <property type="match status" value="1"/>
</dbReference>
<reference evidence="5 6" key="1">
    <citation type="submission" date="2018-08" db="EMBL/GenBank/DDBJ databases">
        <title>Whole genome sequence analysis of Dermacoccus abyssi bacteria isolated from Deep Mariana trench Micromonospora spp reveals genes involved in the environmental adaptation and production of secondary metabolites.</title>
        <authorList>
            <person name="Abdel-Mageed W.M."/>
            <person name="Lehri B."/>
            <person name="Nouioui I."/>
            <person name="Goodfellow I."/>
            <person name="Jaspars M."/>
            <person name="Karlyshev A."/>
        </authorList>
    </citation>
    <scope>NUCLEOTIDE SEQUENCE [LARGE SCALE GENOMIC DNA]</scope>
    <source>
        <strain evidence="5 6">MT1.1</strain>
    </source>
</reference>
<dbReference type="GO" id="GO:0045881">
    <property type="term" value="P:positive regulation of sporulation resulting in formation of a cellular spore"/>
    <property type="evidence" value="ECO:0007669"/>
    <property type="project" value="TreeGrafter"/>
</dbReference>
<gene>
    <name evidence="5" type="ORF">D1832_13750</name>
</gene>
<evidence type="ECO:0000313" key="6">
    <source>
        <dbReference type="Proteomes" id="UP000285376"/>
    </source>
</evidence>
<dbReference type="SMART" id="SM00470">
    <property type="entry name" value="ParB"/>
    <property type="match status" value="1"/>
</dbReference>
<comment type="caution">
    <text evidence="5">The sequence shown here is derived from an EMBL/GenBank/DDBJ whole genome shotgun (WGS) entry which is preliminary data.</text>
</comment>
<dbReference type="Pfam" id="PF17762">
    <property type="entry name" value="HTH_ParB"/>
    <property type="match status" value="1"/>
</dbReference>
<dbReference type="GO" id="GO:0005694">
    <property type="term" value="C:chromosome"/>
    <property type="evidence" value="ECO:0007669"/>
    <property type="project" value="TreeGrafter"/>
</dbReference>
<feature type="compositionally biased region" description="Polar residues" evidence="3">
    <location>
        <begin position="323"/>
        <end position="335"/>
    </location>
</feature>
<evidence type="ECO:0000259" key="4">
    <source>
        <dbReference type="SMART" id="SM00470"/>
    </source>
</evidence>
<dbReference type="Proteomes" id="UP000285376">
    <property type="component" value="Unassembled WGS sequence"/>
</dbReference>
<evidence type="ECO:0000256" key="3">
    <source>
        <dbReference type="SAM" id="MobiDB-lite"/>
    </source>
</evidence>
<dbReference type="EMBL" id="QWLM01000021">
    <property type="protein sequence ID" value="RHW44016.1"/>
    <property type="molecule type" value="Genomic_DNA"/>
</dbReference>
<dbReference type="GO" id="GO:0003677">
    <property type="term" value="F:DNA binding"/>
    <property type="evidence" value="ECO:0007669"/>
    <property type="project" value="InterPro"/>
</dbReference>
<comment type="similarity">
    <text evidence="1">Belongs to the ParB family.</text>
</comment>
<evidence type="ECO:0000256" key="1">
    <source>
        <dbReference type="ARBA" id="ARBA00006295"/>
    </source>
</evidence>
<evidence type="ECO:0000256" key="2">
    <source>
        <dbReference type="ARBA" id="ARBA00022829"/>
    </source>
</evidence>
<feature type="region of interest" description="Disordered" evidence="3">
    <location>
        <begin position="1"/>
        <end position="28"/>
    </location>
</feature>
<proteinExistence type="inferred from homology"/>
<dbReference type="InterPro" id="IPR041468">
    <property type="entry name" value="HTH_ParB/Spo0J"/>
</dbReference>
<feature type="domain" description="ParB-like N-terminal" evidence="4">
    <location>
        <begin position="40"/>
        <end position="140"/>
    </location>
</feature>
<dbReference type="InterPro" id="IPR036086">
    <property type="entry name" value="ParB/Sulfiredoxin_sf"/>
</dbReference>
<dbReference type="Gene3D" id="1.10.10.2830">
    <property type="match status" value="1"/>
</dbReference>
<sequence>MMAEKKTGLGGAPLQRREPKARKSASLVSAVRTQDESSVLYLALSEIADNPENPEARVQDVAELADSMREVGQLQPGLVVDAGEFVAEYPQHAEAVAGRAWVLLAGHRRRAAAQAAGLDTFQALRRGVARLDETVLHENVHRKALTAIEEAQAFGRVMERRGLSQRDMARHAGVSQSHVAKRLKLLKLPESLQQAVSEDVLAPAKAVKLMTDESEETLAEIGAQWADVEARPGWAHSPADIVHDARQTVARARRVEAARAKADAEGVEFLEDPPATFGQFKVYDHRLLTKKDVEAARERGDLVYAPSTSWGENVEPLAYRRSVPTSPNTPSSDGQAEQRERVKADKAATKARRAFLAETVKRKPTTAEVTRLLTMTALAGESMMSHVTGLARQLAQGAGIGPAQEIDWDWRGALADVEKASTREHLAWIITLAIWEDRIKNSHSLYLSTEDIAYLEHLTERGYVLSDFEQEKVNDARARLQEDAAEDQDSEGEQA</sequence>
<keyword evidence="2" id="KW-0159">Chromosome partition</keyword>
<organism evidence="5 6">
    <name type="scientific">Dermacoccus abyssi</name>
    <dbReference type="NCBI Taxonomy" id="322596"/>
    <lineage>
        <taxon>Bacteria</taxon>
        <taxon>Bacillati</taxon>
        <taxon>Actinomycetota</taxon>
        <taxon>Actinomycetes</taxon>
        <taxon>Micrococcales</taxon>
        <taxon>Dermacoccaceae</taxon>
        <taxon>Dermacoccus</taxon>
    </lineage>
</organism>
<dbReference type="PANTHER" id="PTHR33375:SF1">
    <property type="entry name" value="CHROMOSOME-PARTITIONING PROTEIN PARB-RELATED"/>
    <property type="match status" value="1"/>
</dbReference>
<dbReference type="GO" id="GO:0007059">
    <property type="term" value="P:chromosome segregation"/>
    <property type="evidence" value="ECO:0007669"/>
    <property type="project" value="UniProtKB-KW"/>
</dbReference>
<feature type="region of interest" description="Disordered" evidence="3">
    <location>
        <begin position="319"/>
        <end position="344"/>
    </location>
</feature>
<dbReference type="InterPro" id="IPR003115">
    <property type="entry name" value="ParB_N"/>
</dbReference>
<evidence type="ECO:0000313" key="5">
    <source>
        <dbReference type="EMBL" id="RHW44016.1"/>
    </source>
</evidence>
<dbReference type="SUPFAM" id="SSF110849">
    <property type="entry name" value="ParB/Sulfiredoxin"/>
    <property type="match status" value="1"/>
</dbReference>
<protein>
    <submittedName>
        <fullName evidence="5">ParB/RepB/Spo0J family partition protein</fullName>
    </submittedName>
</protein>
<dbReference type="CDD" id="cd00093">
    <property type="entry name" value="HTH_XRE"/>
    <property type="match status" value="1"/>
</dbReference>
<feature type="compositionally biased region" description="Acidic residues" evidence="3">
    <location>
        <begin position="483"/>
        <end position="495"/>
    </location>
</feature>
<dbReference type="NCBIfam" id="TIGR00180">
    <property type="entry name" value="parB_part"/>
    <property type="match status" value="1"/>
</dbReference>
<dbReference type="Pfam" id="PF02195">
    <property type="entry name" value="ParB_N"/>
    <property type="match status" value="1"/>
</dbReference>
<feature type="region of interest" description="Disordered" evidence="3">
    <location>
        <begin position="476"/>
        <end position="495"/>
    </location>
</feature>
<dbReference type="InterPro" id="IPR050336">
    <property type="entry name" value="Chromosome_partition/occlusion"/>
</dbReference>
<accession>A0A417Z0W1</accession>
<dbReference type="InterPro" id="IPR001387">
    <property type="entry name" value="Cro/C1-type_HTH"/>
</dbReference>
<dbReference type="SUPFAM" id="SSF109709">
    <property type="entry name" value="KorB DNA-binding domain-like"/>
    <property type="match status" value="1"/>
</dbReference>
<dbReference type="AlphaFoldDB" id="A0A417Z0W1"/>